<feature type="chain" id="PRO_5038113375" description="Lipoprotein" evidence="1">
    <location>
        <begin position="21"/>
        <end position="172"/>
    </location>
</feature>
<accession>A0A972FIS6</accession>
<feature type="signal peptide" evidence="1">
    <location>
        <begin position="1"/>
        <end position="20"/>
    </location>
</feature>
<dbReference type="Pfam" id="PF19765">
    <property type="entry name" value="DUF6252"/>
    <property type="match status" value="1"/>
</dbReference>
<dbReference type="EMBL" id="JAAMPU010000095">
    <property type="protein sequence ID" value="NMH26731.1"/>
    <property type="molecule type" value="Genomic_DNA"/>
</dbReference>
<proteinExistence type="predicted"/>
<keyword evidence="3" id="KW-1185">Reference proteome</keyword>
<name>A0A972FIS6_9FLAO</name>
<evidence type="ECO:0000313" key="3">
    <source>
        <dbReference type="Proteomes" id="UP000712080"/>
    </source>
</evidence>
<evidence type="ECO:0000313" key="2">
    <source>
        <dbReference type="EMBL" id="NMH26731.1"/>
    </source>
</evidence>
<evidence type="ECO:0000256" key="1">
    <source>
        <dbReference type="SAM" id="SignalP"/>
    </source>
</evidence>
<protein>
    <recommendedName>
        <fullName evidence="4">Lipoprotein</fullName>
    </recommendedName>
</protein>
<organism evidence="2 3">
    <name type="scientific">Flavobacterium silvaticum</name>
    <dbReference type="NCBI Taxonomy" id="1852020"/>
    <lineage>
        <taxon>Bacteria</taxon>
        <taxon>Pseudomonadati</taxon>
        <taxon>Bacteroidota</taxon>
        <taxon>Flavobacteriia</taxon>
        <taxon>Flavobacteriales</taxon>
        <taxon>Flavobacteriaceae</taxon>
        <taxon>Flavobacterium</taxon>
    </lineage>
</organism>
<dbReference type="RefSeq" id="WP_169525740.1">
    <property type="nucleotide sequence ID" value="NZ_JAAMPU010000095.1"/>
</dbReference>
<dbReference type="PROSITE" id="PS51257">
    <property type="entry name" value="PROKAR_LIPOPROTEIN"/>
    <property type="match status" value="1"/>
</dbReference>
<evidence type="ECO:0008006" key="4">
    <source>
        <dbReference type="Google" id="ProtNLM"/>
    </source>
</evidence>
<dbReference type="InterPro" id="IPR046219">
    <property type="entry name" value="DUF6252"/>
</dbReference>
<reference evidence="2" key="1">
    <citation type="submission" date="2020-02" db="EMBL/GenBank/DDBJ databases">
        <title>Flavobacterium sp. genome.</title>
        <authorList>
            <person name="Jung H.S."/>
            <person name="Baek J.H."/>
            <person name="Jeon C.O."/>
        </authorList>
    </citation>
    <scope>NUCLEOTIDE SEQUENCE</scope>
    <source>
        <strain evidence="2">SE-s28</strain>
    </source>
</reference>
<sequence length="172" mass="17425">MKKFQIFGKAILFTGLIALASACNGDEAVGTGGQSGSYITASVNGSGFEAAVMGVSTVTAVRTGTGAGNLIMITGANPDAHAITINLFGITATGDYNVTPDSDSVMAYVDGMGSSTASYDTGECEGATGVVHVTQISDTQIEGTFEFTGKSEENSCAAKSVTNGSFRGIFMQ</sequence>
<dbReference type="AlphaFoldDB" id="A0A972FIS6"/>
<dbReference type="Proteomes" id="UP000712080">
    <property type="component" value="Unassembled WGS sequence"/>
</dbReference>
<keyword evidence="1" id="KW-0732">Signal</keyword>
<comment type="caution">
    <text evidence="2">The sequence shown here is derived from an EMBL/GenBank/DDBJ whole genome shotgun (WGS) entry which is preliminary data.</text>
</comment>
<gene>
    <name evidence="2" type="ORF">G6047_01700</name>
</gene>